<name>A0AAN1XVJ1_UNVUL</name>
<keyword evidence="3" id="KW-0808">Transferase</keyword>
<feature type="transmembrane region" description="Helical" evidence="8">
    <location>
        <begin position="334"/>
        <end position="354"/>
    </location>
</feature>
<dbReference type="Pfam" id="PF09594">
    <property type="entry name" value="GT87"/>
    <property type="match status" value="1"/>
</dbReference>
<reference evidence="9 10" key="1">
    <citation type="journal article" date="2022" name="ISME Commun">
        <title>Vulcanimicrobium alpinus gen. nov. sp. nov., the first cultivated representative of the candidate phylum 'Eremiobacterota', is a metabolically versatile aerobic anoxygenic phototroph.</title>
        <authorList>
            <person name="Yabe S."/>
            <person name="Muto K."/>
            <person name="Abe K."/>
            <person name="Yokota A."/>
            <person name="Staudigel H."/>
            <person name="Tebo B.M."/>
        </authorList>
    </citation>
    <scope>NUCLEOTIDE SEQUENCE [LARGE SCALE GENOMIC DNA]</scope>
    <source>
        <strain evidence="9 10">WC8-2</strain>
    </source>
</reference>
<feature type="transmembrane region" description="Helical" evidence="8">
    <location>
        <begin position="206"/>
        <end position="236"/>
    </location>
</feature>
<sequence>MRPRRSTSPLRRSLALAGALIAILLAFTLFRPPPTSGPYARDFEAYEAAGATWNAGGDPYGRGVSRVERTIVGVDSSRDELLPYVGPAAALPLFGALARLPHPVAVRIWSGIVAATVGALVLAMLAVAGATRVRTLLAAFAFALIGGPATSDIALGQAALPAAAGIALALCALERMRPVAAAAGVLLAGMQPNLALALIARMRDRAALAAAGAGFAAFALLTLWAGGGVEGFAAYVRRLASHGAAERFVSIQHTPAAVAWALGAAAPAATALGTACALAAFAAVAFATVLAKLTPLDGTLLGIAALPLAIPFFHEHDFVVETIPLLVLAVRSTGRARALAGIAAALVVVDWFGLAQREPAHLQIFAQGLAVACAFAALGIGARCERADAAPLAAFAIALAAALPLAIAAPAPTWPDALPAGFRAPAGADASAVWEAEQHAAGLDTAQPAWGALRALPLAGCIVLGLAIVLDARSRRARRGA</sequence>
<dbReference type="Proteomes" id="UP001317532">
    <property type="component" value="Chromosome"/>
</dbReference>
<evidence type="ECO:0000256" key="5">
    <source>
        <dbReference type="ARBA" id="ARBA00022989"/>
    </source>
</evidence>
<keyword evidence="6 8" id="KW-0472">Membrane</keyword>
<keyword evidence="5 8" id="KW-1133">Transmembrane helix</keyword>
<organism evidence="9 10">
    <name type="scientific">Vulcanimicrobium alpinum</name>
    <dbReference type="NCBI Taxonomy" id="3016050"/>
    <lineage>
        <taxon>Bacteria</taxon>
        <taxon>Bacillati</taxon>
        <taxon>Vulcanimicrobiota</taxon>
        <taxon>Vulcanimicrobiia</taxon>
        <taxon>Vulcanimicrobiales</taxon>
        <taxon>Vulcanimicrobiaceae</taxon>
        <taxon>Vulcanimicrobium</taxon>
    </lineage>
</organism>
<dbReference type="GO" id="GO:0005886">
    <property type="term" value="C:plasma membrane"/>
    <property type="evidence" value="ECO:0007669"/>
    <property type="project" value="UniProtKB-SubCell"/>
</dbReference>
<comment type="similarity">
    <text evidence="7">Belongs to the glycosyltransferase 87 family.</text>
</comment>
<evidence type="ECO:0000256" key="7">
    <source>
        <dbReference type="ARBA" id="ARBA00024033"/>
    </source>
</evidence>
<evidence type="ECO:0000256" key="8">
    <source>
        <dbReference type="SAM" id="Phobius"/>
    </source>
</evidence>
<keyword evidence="10" id="KW-1185">Reference proteome</keyword>
<keyword evidence="4 8" id="KW-0812">Transmembrane</keyword>
<keyword evidence="2" id="KW-1003">Cell membrane</keyword>
<evidence type="ECO:0000256" key="3">
    <source>
        <dbReference type="ARBA" id="ARBA00022679"/>
    </source>
</evidence>
<dbReference type="RefSeq" id="WP_317996792.1">
    <property type="nucleotide sequence ID" value="NZ_AP025523.1"/>
</dbReference>
<evidence type="ECO:0000256" key="2">
    <source>
        <dbReference type="ARBA" id="ARBA00022475"/>
    </source>
</evidence>
<feature type="transmembrane region" description="Helical" evidence="8">
    <location>
        <begin position="112"/>
        <end position="133"/>
    </location>
</feature>
<feature type="transmembrane region" description="Helical" evidence="8">
    <location>
        <begin position="257"/>
        <end position="290"/>
    </location>
</feature>
<dbReference type="EMBL" id="AP025523">
    <property type="protein sequence ID" value="BDE05770.1"/>
    <property type="molecule type" value="Genomic_DNA"/>
</dbReference>
<evidence type="ECO:0000313" key="9">
    <source>
        <dbReference type="EMBL" id="BDE05770.1"/>
    </source>
</evidence>
<comment type="subcellular location">
    <subcellularLocation>
        <location evidence="1">Cell membrane</location>
        <topology evidence="1">Multi-pass membrane protein</topology>
    </subcellularLocation>
</comment>
<feature type="transmembrane region" description="Helical" evidence="8">
    <location>
        <begin position="392"/>
        <end position="411"/>
    </location>
</feature>
<dbReference type="InterPro" id="IPR018584">
    <property type="entry name" value="GT87"/>
</dbReference>
<evidence type="ECO:0000256" key="4">
    <source>
        <dbReference type="ARBA" id="ARBA00022692"/>
    </source>
</evidence>
<evidence type="ECO:0000256" key="6">
    <source>
        <dbReference type="ARBA" id="ARBA00023136"/>
    </source>
</evidence>
<gene>
    <name evidence="9" type="ORF">WPS_10460</name>
</gene>
<evidence type="ECO:0000313" key="10">
    <source>
        <dbReference type="Proteomes" id="UP001317532"/>
    </source>
</evidence>
<dbReference type="KEGG" id="vab:WPS_10460"/>
<dbReference type="AlphaFoldDB" id="A0AAN1XVJ1"/>
<feature type="transmembrane region" description="Helical" evidence="8">
    <location>
        <begin position="360"/>
        <end position="380"/>
    </location>
</feature>
<feature type="transmembrane region" description="Helical" evidence="8">
    <location>
        <begin position="452"/>
        <end position="470"/>
    </location>
</feature>
<protein>
    <recommendedName>
        <fullName evidence="11">DUF2029 domain-containing protein</fullName>
    </recommendedName>
</protein>
<evidence type="ECO:0008006" key="11">
    <source>
        <dbReference type="Google" id="ProtNLM"/>
    </source>
</evidence>
<evidence type="ECO:0000256" key="1">
    <source>
        <dbReference type="ARBA" id="ARBA00004651"/>
    </source>
</evidence>
<proteinExistence type="inferred from homology"/>
<dbReference type="GO" id="GO:0016758">
    <property type="term" value="F:hexosyltransferase activity"/>
    <property type="evidence" value="ECO:0007669"/>
    <property type="project" value="InterPro"/>
</dbReference>
<feature type="transmembrane region" description="Helical" evidence="8">
    <location>
        <begin position="180"/>
        <end position="200"/>
    </location>
</feature>
<accession>A0AAN1XVJ1</accession>